<accession>A0A8E2EIT2</accession>
<dbReference type="PANTHER" id="PTHR38791:SF1">
    <property type="entry name" value="TRANSCRIPTION FACTOR, PUTATIVE-RELATED"/>
    <property type="match status" value="1"/>
</dbReference>
<name>A0A8E2EIT2_9PEZI</name>
<dbReference type="OrthoDB" id="2991872at2759"/>
<dbReference type="GO" id="GO:0000981">
    <property type="term" value="F:DNA-binding transcription factor activity, RNA polymerase II-specific"/>
    <property type="evidence" value="ECO:0007669"/>
    <property type="project" value="InterPro"/>
</dbReference>
<reference evidence="2 3" key="1">
    <citation type="journal article" date="2016" name="Nat. Commun.">
        <title>Ectomycorrhizal ecology is imprinted in the genome of the dominant symbiotic fungus Cenococcum geophilum.</title>
        <authorList>
            <consortium name="DOE Joint Genome Institute"/>
            <person name="Peter M."/>
            <person name="Kohler A."/>
            <person name="Ohm R.A."/>
            <person name="Kuo A."/>
            <person name="Krutzmann J."/>
            <person name="Morin E."/>
            <person name="Arend M."/>
            <person name="Barry K.W."/>
            <person name="Binder M."/>
            <person name="Choi C."/>
            <person name="Clum A."/>
            <person name="Copeland A."/>
            <person name="Grisel N."/>
            <person name="Haridas S."/>
            <person name="Kipfer T."/>
            <person name="LaButti K."/>
            <person name="Lindquist E."/>
            <person name="Lipzen A."/>
            <person name="Maire R."/>
            <person name="Meier B."/>
            <person name="Mihaltcheva S."/>
            <person name="Molinier V."/>
            <person name="Murat C."/>
            <person name="Poggeler S."/>
            <person name="Quandt C.A."/>
            <person name="Sperisen C."/>
            <person name="Tritt A."/>
            <person name="Tisserant E."/>
            <person name="Crous P.W."/>
            <person name="Henrissat B."/>
            <person name="Nehls U."/>
            <person name="Egli S."/>
            <person name="Spatafora J.W."/>
            <person name="Grigoriev I.V."/>
            <person name="Martin F.M."/>
        </authorList>
    </citation>
    <scope>NUCLEOTIDE SEQUENCE [LARGE SCALE GENOMIC DNA]</scope>
    <source>
        <strain evidence="2 3">CBS 459.81</strain>
    </source>
</reference>
<dbReference type="PANTHER" id="PTHR38791">
    <property type="entry name" value="ZN(II)2CYS6 TRANSCRIPTION FACTOR (EUROFUNG)-RELATED-RELATED"/>
    <property type="match status" value="1"/>
</dbReference>
<dbReference type="AlphaFoldDB" id="A0A8E2EIT2"/>
<dbReference type="GO" id="GO:0008270">
    <property type="term" value="F:zinc ion binding"/>
    <property type="evidence" value="ECO:0007669"/>
    <property type="project" value="InterPro"/>
</dbReference>
<proteinExistence type="predicted"/>
<dbReference type="CDD" id="cd00067">
    <property type="entry name" value="GAL4"/>
    <property type="match status" value="1"/>
</dbReference>
<keyword evidence="3" id="KW-1185">Reference proteome</keyword>
<sequence>MGFSQGFSGKGLASHIHSSAFRPAVPIESTLKCDETKPTCQRCTKSRRICLETSAAKQACFSIHVENCYASGKTKRPRGPRSSLTVLRPHFDLQTRALTYYLQYHLQALRDVPRISTGLSECVSEWRVSGRTCPMVDLALSSMALAVYSRTQQHPPAAIEASSRYYRLLRVAQERIAQLAIPTLDERNIDACLLAVSLMGRYEGATHRPGDLNSKGPFTSLQSWSHHDGAMAILKVWNDNLSHNTATFIIKQTRRGLIKSSLLRNLPLPDWMLNGTRFGEHDRELDYDRIVVRTVNLHHACASLQQKNGLQIAKAEQLNNEAQELDKALQDWAAYIPSTCFYRRHILTKPDPLPRRHFYSSIVYSYPKPGNAAAWSEYFAVRMHINSTRLRALEPSRPNPLIELTYEQQRLECTTQLEAMADSLASSIPFCLERFKIDNSSPPISQTSIMLNTNDEIKPYLASLAVWPLTIASSLDGIDVGRQLWFRSELARLGRITGDGVLECARTDQWAIL</sequence>
<evidence type="ECO:0000313" key="2">
    <source>
        <dbReference type="EMBL" id="OCK84343.1"/>
    </source>
</evidence>
<dbReference type="InterPro" id="IPR001138">
    <property type="entry name" value="Zn2Cys6_DnaBD"/>
</dbReference>
<dbReference type="InterPro" id="IPR053175">
    <property type="entry name" value="DHMBA_Reg_Transcription_Factor"/>
</dbReference>
<evidence type="ECO:0000313" key="3">
    <source>
        <dbReference type="Proteomes" id="UP000250266"/>
    </source>
</evidence>
<keyword evidence="1" id="KW-0539">Nucleus</keyword>
<gene>
    <name evidence="2" type="ORF">K432DRAFT_432290</name>
</gene>
<dbReference type="Proteomes" id="UP000250266">
    <property type="component" value="Unassembled WGS sequence"/>
</dbReference>
<protein>
    <recommendedName>
        <fullName evidence="4">Zn(2)-C6 fungal-type domain-containing protein</fullName>
    </recommendedName>
</protein>
<dbReference type="EMBL" id="KV744839">
    <property type="protein sequence ID" value="OCK84343.1"/>
    <property type="molecule type" value="Genomic_DNA"/>
</dbReference>
<organism evidence="2 3">
    <name type="scientific">Lepidopterella palustris CBS 459.81</name>
    <dbReference type="NCBI Taxonomy" id="1314670"/>
    <lineage>
        <taxon>Eukaryota</taxon>
        <taxon>Fungi</taxon>
        <taxon>Dikarya</taxon>
        <taxon>Ascomycota</taxon>
        <taxon>Pezizomycotina</taxon>
        <taxon>Dothideomycetes</taxon>
        <taxon>Pleosporomycetidae</taxon>
        <taxon>Mytilinidiales</taxon>
        <taxon>Argynnaceae</taxon>
        <taxon>Lepidopterella</taxon>
    </lineage>
</organism>
<evidence type="ECO:0000256" key="1">
    <source>
        <dbReference type="ARBA" id="ARBA00023242"/>
    </source>
</evidence>
<evidence type="ECO:0008006" key="4">
    <source>
        <dbReference type="Google" id="ProtNLM"/>
    </source>
</evidence>